<dbReference type="AlphaFoldDB" id="A0AAV4QDX7"/>
<dbReference type="Proteomes" id="UP001054837">
    <property type="component" value="Unassembled WGS sequence"/>
</dbReference>
<proteinExistence type="predicted"/>
<feature type="compositionally biased region" description="Polar residues" evidence="1">
    <location>
        <begin position="1"/>
        <end position="27"/>
    </location>
</feature>
<reference evidence="2 3" key="1">
    <citation type="submission" date="2021-06" db="EMBL/GenBank/DDBJ databases">
        <title>Caerostris darwini draft genome.</title>
        <authorList>
            <person name="Kono N."/>
            <person name="Arakawa K."/>
        </authorList>
    </citation>
    <scope>NUCLEOTIDE SEQUENCE [LARGE SCALE GENOMIC DNA]</scope>
</reference>
<gene>
    <name evidence="2" type="ORF">CDAR_262271</name>
</gene>
<feature type="compositionally biased region" description="Polar residues" evidence="1">
    <location>
        <begin position="61"/>
        <end position="71"/>
    </location>
</feature>
<evidence type="ECO:0000313" key="2">
    <source>
        <dbReference type="EMBL" id="GIY06531.1"/>
    </source>
</evidence>
<feature type="region of interest" description="Disordered" evidence="1">
    <location>
        <begin position="1"/>
        <end position="80"/>
    </location>
</feature>
<protein>
    <submittedName>
        <fullName evidence="2">Uncharacterized protein</fullName>
    </submittedName>
</protein>
<comment type="caution">
    <text evidence="2">The sequence shown here is derived from an EMBL/GenBank/DDBJ whole genome shotgun (WGS) entry which is preliminary data.</text>
</comment>
<organism evidence="2 3">
    <name type="scientific">Caerostris darwini</name>
    <dbReference type="NCBI Taxonomy" id="1538125"/>
    <lineage>
        <taxon>Eukaryota</taxon>
        <taxon>Metazoa</taxon>
        <taxon>Ecdysozoa</taxon>
        <taxon>Arthropoda</taxon>
        <taxon>Chelicerata</taxon>
        <taxon>Arachnida</taxon>
        <taxon>Araneae</taxon>
        <taxon>Araneomorphae</taxon>
        <taxon>Entelegynae</taxon>
        <taxon>Araneoidea</taxon>
        <taxon>Araneidae</taxon>
        <taxon>Caerostris</taxon>
    </lineage>
</organism>
<dbReference type="EMBL" id="BPLQ01004228">
    <property type="protein sequence ID" value="GIY06531.1"/>
    <property type="molecule type" value="Genomic_DNA"/>
</dbReference>
<feature type="non-terminal residue" evidence="2">
    <location>
        <position position="1"/>
    </location>
</feature>
<evidence type="ECO:0000313" key="3">
    <source>
        <dbReference type="Proteomes" id="UP001054837"/>
    </source>
</evidence>
<accession>A0AAV4QDX7</accession>
<evidence type="ECO:0000256" key="1">
    <source>
        <dbReference type="SAM" id="MobiDB-lite"/>
    </source>
</evidence>
<sequence length="80" mass="8539">SSMAGGSLSRSTVVSPTSPLATHSTPPAHSVVAEPHRPRSGSDSRGAVSKMFEMLRHRSHSVTSDLKNKTVSHPPLFYSK</sequence>
<name>A0AAV4QDX7_9ARAC</name>
<keyword evidence="3" id="KW-1185">Reference proteome</keyword>